<dbReference type="InterPro" id="IPR049197">
    <property type="entry name" value="DUF6864"/>
</dbReference>
<gene>
    <name evidence="1" type="ORF">D6200_09280</name>
</gene>
<accession>A0ABM7CG09</accession>
<dbReference type="Proteomes" id="UP000269693">
    <property type="component" value="Chromosome"/>
</dbReference>
<proteinExistence type="predicted"/>
<organism evidence="1 2">
    <name type="scientific">Tenacibaculum mesophilum</name>
    <dbReference type="NCBI Taxonomy" id="104268"/>
    <lineage>
        <taxon>Bacteria</taxon>
        <taxon>Pseudomonadati</taxon>
        <taxon>Bacteroidota</taxon>
        <taxon>Flavobacteriia</taxon>
        <taxon>Flavobacteriales</taxon>
        <taxon>Flavobacteriaceae</taxon>
        <taxon>Tenacibaculum</taxon>
    </lineage>
</organism>
<name>A0ABM7CG09_9FLAO</name>
<protein>
    <submittedName>
        <fullName evidence="1">Uncharacterized protein</fullName>
    </submittedName>
</protein>
<dbReference type="RefSeq" id="WP_073182553.1">
    <property type="nucleotide sequence ID" value="NZ_CP032544.1"/>
</dbReference>
<keyword evidence="2" id="KW-1185">Reference proteome</keyword>
<dbReference type="EMBL" id="CP032544">
    <property type="protein sequence ID" value="AZJ32737.1"/>
    <property type="molecule type" value="Genomic_DNA"/>
</dbReference>
<dbReference type="Pfam" id="PF21732">
    <property type="entry name" value="DUF6864"/>
    <property type="match status" value="1"/>
</dbReference>
<evidence type="ECO:0000313" key="1">
    <source>
        <dbReference type="EMBL" id="AZJ32737.1"/>
    </source>
</evidence>
<evidence type="ECO:0000313" key="2">
    <source>
        <dbReference type="Proteomes" id="UP000269693"/>
    </source>
</evidence>
<reference evidence="1 2" key="1">
    <citation type="submission" date="2018-09" db="EMBL/GenBank/DDBJ databases">
        <title>Insights into the microbiota of Asian seabass (Lates calcarifer) with tenacibaculosis symptoms and description of sp. nov. Tenacibaculum singaporense.</title>
        <authorList>
            <person name="Miyake S."/>
            <person name="Soh M."/>
            <person name="Azman M.N."/>
            <person name="Ngoh S.Y."/>
            <person name="Orban L."/>
            <person name="Seedorf H."/>
        </authorList>
    </citation>
    <scope>NUCLEOTIDE SEQUENCE [LARGE SCALE GENOMIC DNA]</scope>
    <source>
        <strain evidence="1 2">DSM 13764</strain>
    </source>
</reference>
<sequence length="127" mass="14564">MEIKTSIKSGDYDLVSNGTVITEESKDLEIELKAQDDNSLTLILKFNTDDSEKNELKRSAKVLNDTTLEILFTNYNNVLGSYNKKLWKLGTLANRKLYFTYVIYGLTDSNLKRIEYSFYLGEEVNNG</sequence>